<sequence length="129" mass="15284">MTEVISINNKPIPRLPRLRPSNNEEILYLGMHKSYVYFMTNKNNTVIYIGVTSNLTKRVYQHKTKEFKGFTAKYNCEKLVYFEEYSDISDAISREKQLKAGNRKRKEALINKDNPDWNDLSDGWLFYFS</sequence>
<dbReference type="SUPFAM" id="SSF82771">
    <property type="entry name" value="GIY-YIG endonuclease"/>
    <property type="match status" value="1"/>
</dbReference>
<evidence type="ECO:0000313" key="4">
    <source>
        <dbReference type="Proteomes" id="UP000030184"/>
    </source>
</evidence>
<accession>A0A098LUD1</accession>
<evidence type="ECO:0000259" key="2">
    <source>
        <dbReference type="PROSITE" id="PS50164"/>
    </source>
</evidence>
<dbReference type="InterPro" id="IPR000305">
    <property type="entry name" value="GIY-YIG_endonuc"/>
</dbReference>
<dbReference type="AlphaFoldDB" id="A0A098LUD1"/>
<gene>
    <name evidence="3" type="ORF">JCM19538_752</name>
</gene>
<dbReference type="PANTHER" id="PTHR34477:SF5">
    <property type="entry name" value="BSL5627 PROTEIN"/>
    <property type="match status" value="1"/>
</dbReference>
<evidence type="ECO:0000256" key="1">
    <source>
        <dbReference type="ARBA" id="ARBA00007435"/>
    </source>
</evidence>
<dbReference type="Proteomes" id="UP000030184">
    <property type="component" value="Unassembled WGS sequence"/>
</dbReference>
<name>A0A098LUD1_9FLAO</name>
<dbReference type="EMBL" id="BBNY01000068">
    <property type="protein sequence ID" value="GAL90012.1"/>
    <property type="molecule type" value="Genomic_DNA"/>
</dbReference>
<dbReference type="PROSITE" id="PS50164">
    <property type="entry name" value="GIY_YIG"/>
    <property type="match status" value="1"/>
</dbReference>
<proteinExistence type="inferred from homology"/>
<dbReference type="CDD" id="cd10448">
    <property type="entry name" value="GIY-YIG_unchar_3"/>
    <property type="match status" value="1"/>
</dbReference>
<evidence type="ECO:0000313" key="3">
    <source>
        <dbReference type="EMBL" id="GAL90012.1"/>
    </source>
</evidence>
<organism evidence="3 4">
    <name type="scientific">Jejuia pallidilutea</name>
    <dbReference type="NCBI Taxonomy" id="504487"/>
    <lineage>
        <taxon>Bacteria</taxon>
        <taxon>Pseudomonadati</taxon>
        <taxon>Bacteroidota</taxon>
        <taxon>Flavobacteriia</taxon>
        <taxon>Flavobacteriales</taxon>
        <taxon>Flavobacteriaceae</taxon>
        <taxon>Jejuia</taxon>
    </lineage>
</organism>
<comment type="similarity">
    <text evidence="1">Belongs to the UPF0213 family.</text>
</comment>
<dbReference type="SMART" id="SM00465">
    <property type="entry name" value="GIYc"/>
    <property type="match status" value="1"/>
</dbReference>
<keyword evidence="4" id="KW-1185">Reference proteome</keyword>
<feature type="domain" description="GIY-YIG" evidence="2">
    <location>
        <begin position="32"/>
        <end position="108"/>
    </location>
</feature>
<dbReference type="RefSeq" id="WP_369688127.1">
    <property type="nucleotide sequence ID" value="NZ_BBNY01000068.1"/>
</dbReference>
<dbReference type="PANTHER" id="PTHR34477">
    <property type="entry name" value="UPF0213 PROTEIN YHBQ"/>
    <property type="match status" value="1"/>
</dbReference>
<protein>
    <submittedName>
        <fullName evidence="3">Excinuclease ABC</fullName>
    </submittedName>
</protein>
<dbReference type="InterPro" id="IPR050190">
    <property type="entry name" value="UPF0213_domain"/>
</dbReference>
<comment type="caution">
    <text evidence="3">The sequence shown here is derived from an EMBL/GenBank/DDBJ whole genome shotgun (WGS) entry which is preliminary data.</text>
</comment>
<dbReference type="Pfam" id="PF01541">
    <property type="entry name" value="GIY-YIG"/>
    <property type="match status" value="1"/>
</dbReference>
<dbReference type="InterPro" id="IPR035901">
    <property type="entry name" value="GIY-YIG_endonuc_sf"/>
</dbReference>
<reference evidence="4" key="1">
    <citation type="journal article" date="2014" name="Genome Announc.">
        <title>Draft Genome Sequence of Marine Flavobacterium Jejuia pallidilutea Strain 11shimoA1 and Pigmentation Mutants.</title>
        <authorList>
            <person name="Takatani N."/>
            <person name="Nakanishi M."/>
            <person name="Meirelles P."/>
            <person name="Mino S."/>
            <person name="Suda W."/>
            <person name="Oshima K."/>
            <person name="Hattori M."/>
            <person name="Ohkuma M."/>
            <person name="Hosokawa M."/>
            <person name="Miyashita K."/>
            <person name="Thompson F.L."/>
            <person name="Niwa A."/>
            <person name="Sawabe T."/>
            <person name="Sawabe T."/>
        </authorList>
    </citation>
    <scope>NUCLEOTIDE SEQUENCE [LARGE SCALE GENOMIC DNA]</scope>
    <source>
        <strain evidence="4">JCM 19538</strain>
    </source>
</reference>
<dbReference type="Gene3D" id="3.40.1440.10">
    <property type="entry name" value="GIY-YIG endonuclease"/>
    <property type="match status" value="1"/>
</dbReference>